<sequence>MEEQRIHLLNDQEKGFGQFIKGQRPLFLGLERRTGRYDDEPYYYEEDLAGRTYLRPSKRLQRESLDGLDSCQRLIERAYRNFRRMSDTTTSRLINVIVDSMFDYVELDSTDWPSTAEKSREFQKILERRTEIERFATDLGGSRLASQQINNFFSKISGGLNTETEANQELIEWLLNKAQIQRIHKLLAEMDRQNKRTERLYAPIQEFVEILNKFFRDSKKTASVDSLGRLNITQGGSPIQLSSMSSGEKQLLILLAHGRFARNQHGVVIVDEPEVSLHLRWQEMLIDSISPEDSENQFIFATHSPEIVGFRKNNCVQVG</sequence>
<keyword evidence="3" id="KW-1185">Reference proteome</keyword>
<evidence type="ECO:0000313" key="3">
    <source>
        <dbReference type="Proteomes" id="UP000019095"/>
    </source>
</evidence>
<dbReference type="KEGG" id="amim:MIM_c33310"/>
<dbReference type="InterPro" id="IPR003959">
    <property type="entry name" value="ATPase_AAA_core"/>
</dbReference>
<name>W0PHW8_ADVMD</name>
<dbReference type="GO" id="GO:0016887">
    <property type="term" value="F:ATP hydrolysis activity"/>
    <property type="evidence" value="ECO:0007669"/>
    <property type="project" value="InterPro"/>
</dbReference>
<gene>
    <name evidence="2" type="ORF">MIM_c33310</name>
</gene>
<dbReference type="Pfam" id="PF13304">
    <property type="entry name" value="AAA_21"/>
    <property type="match status" value="1"/>
</dbReference>
<dbReference type="PANTHER" id="PTHR43581">
    <property type="entry name" value="ATP/GTP PHOSPHATASE"/>
    <property type="match status" value="1"/>
</dbReference>
<keyword evidence="2" id="KW-0067">ATP-binding</keyword>
<dbReference type="SUPFAM" id="SSF52540">
    <property type="entry name" value="P-loop containing nucleoside triphosphate hydrolases"/>
    <property type="match status" value="1"/>
</dbReference>
<reference evidence="2 3" key="1">
    <citation type="journal article" date="2014" name="Microbiology">
        <title>Unravelling the complete genome sequence of Advenella mimigardefordensis strain DPN7T and novel insights in the catabolism of the xenobiotic polythioester precursor 3,3'-dithiodipropionate.</title>
        <authorList>
            <person name="Wubbeler J.H."/>
            <person name="Hiessl S."/>
            <person name="Schuldes J."/>
            <person name="Thurmer A."/>
            <person name="Daniel R."/>
            <person name="Steinbuchel A."/>
        </authorList>
    </citation>
    <scope>NUCLEOTIDE SEQUENCE [LARGE SCALE GENOMIC DNA]</scope>
    <source>
        <strain evidence="3">DSM 17166 / LMG 22922 / DPN7</strain>
    </source>
</reference>
<feature type="domain" description="ATPase AAA-type core" evidence="1">
    <location>
        <begin position="141"/>
        <end position="308"/>
    </location>
</feature>
<dbReference type="PANTHER" id="PTHR43581:SF4">
    <property type="entry name" value="ATP_GTP PHOSPHATASE"/>
    <property type="match status" value="1"/>
</dbReference>
<dbReference type="Gene3D" id="3.40.50.300">
    <property type="entry name" value="P-loop containing nucleotide triphosphate hydrolases"/>
    <property type="match status" value="1"/>
</dbReference>
<accession>W0PHW8</accession>
<dbReference type="HOGENOM" id="CLU_870541_0_0_4"/>
<dbReference type="InterPro" id="IPR051396">
    <property type="entry name" value="Bact_Antivir_Def_Nuclease"/>
</dbReference>
<proteinExistence type="predicted"/>
<protein>
    <submittedName>
        <fullName evidence="2">Putative ABC transporter ATP-binding protein</fullName>
    </submittedName>
</protein>
<dbReference type="PATRIC" id="fig|1247726.3.peg.3683"/>
<organism evidence="2 3">
    <name type="scientific">Advenella mimigardefordensis (strain DSM 17166 / LMG 22922 / DPN7)</name>
    <dbReference type="NCBI Taxonomy" id="1247726"/>
    <lineage>
        <taxon>Bacteria</taxon>
        <taxon>Pseudomonadati</taxon>
        <taxon>Pseudomonadota</taxon>
        <taxon>Betaproteobacteria</taxon>
        <taxon>Burkholderiales</taxon>
        <taxon>Alcaligenaceae</taxon>
    </lineage>
</organism>
<keyword evidence="2" id="KW-0547">Nucleotide-binding</keyword>
<dbReference type="OrthoDB" id="8685799at2"/>
<dbReference type="eggNOG" id="COG3950">
    <property type="taxonomic scope" value="Bacteria"/>
</dbReference>
<dbReference type="Proteomes" id="UP000019095">
    <property type="component" value="Chromosome"/>
</dbReference>
<evidence type="ECO:0000313" key="2">
    <source>
        <dbReference type="EMBL" id="AHG65392.1"/>
    </source>
</evidence>
<dbReference type="AlphaFoldDB" id="W0PHW8"/>
<dbReference type="GO" id="GO:0005524">
    <property type="term" value="F:ATP binding"/>
    <property type="evidence" value="ECO:0007669"/>
    <property type="project" value="UniProtKB-KW"/>
</dbReference>
<dbReference type="RefSeq" id="WP_025374065.1">
    <property type="nucleotide sequence ID" value="NZ_CP003915.1"/>
</dbReference>
<dbReference type="EMBL" id="CP003915">
    <property type="protein sequence ID" value="AHG65392.1"/>
    <property type="molecule type" value="Genomic_DNA"/>
</dbReference>
<evidence type="ECO:0000259" key="1">
    <source>
        <dbReference type="Pfam" id="PF13304"/>
    </source>
</evidence>
<dbReference type="InterPro" id="IPR027417">
    <property type="entry name" value="P-loop_NTPase"/>
</dbReference>